<dbReference type="InterPro" id="IPR001763">
    <property type="entry name" value="Rhodanese-like_dom"/>
</dbReference>
<name>A0A0B7KSQ9_BIOOC</name>
<organism evidence="4">
    <name type="scientific">Bionectria ochroleuca</name>
    <name type="common">Gliocladium roseum</name>
    <dbReference type="NCBI Taxonomy" id="29856"/>
    <lineage>
        <taxon>Eukaryota</taxon>
        <taxon>Fungi</taxon>
        <taxon>Dikarya</taxon>
        <taxon>Ascomycota</taxon>
        <taxon>Pezizomycotina</taxon>
        <taxon>Sordariomycetes</taxon>
        <taxon>Hypocreomycetidae</taxon>
        <taxon>Hypocreales</taxon>
        <taxon>Bionectriaceae</taxon>
        <taxon>Clonostachys</taxon>
    </lineage>
</organism>
<accession>A0A0B7KSQ9</accession>
<dbReference type="Gene3D" id="3.40.250.10">
    <property type="entry name" value="Rhodanese-like domain"/>
    <property type="match status" value="1"/>
</dbReference>
<feature type="domain" description="Rhodanese" evidence="3">
    <location>
        <begin position="31"/>
        <end position="115"/>
    </location>
</feature>
<dbReference type="PROSITE" id="PS50206">
    <property type="entry name" value="RHODANESE_3"/>
    <property type="match status" value="1"/>
</dbReference>
<dbReference type="GO" id="GO:0004792">
    <property type="term" value="F:thiosulfate-cyanide sulfurtransferase activity"/>
    <property type="evidence" value="ECO:0007669"/>
    <property type="project" value="TreeGrafter"/>
</dbReference>
<evidence type="ECO:0000313" key="4">
    <source>
        <dbReference type="EMBL" id="CEO57881.1"/>
    </source>
</evidence>
<dbReference type="PANTHER" id="PTHR11364:SF27">
    <property type="entry name" value="SULFURTRANSFERASE"/>
    <property type="match status" value="1"/>
</dbReference>
<evidence type="ECO:0000256" key="1">
    <source>
        <dbReference type="ARBA" id="ARBA00022679"/>
    </source>
</evidence>
<evidence type="ECO:0000256" key="2">
    <source>
        <dbReference type="ARBA" id="ARBA00022737"/>
    </source>
</evidence>
<dbReference type="PANTHER" id="PTHR11364">
    <property type="entry name" value="THIOSULFATE SULFERTANSFERASE"/>
    <property type="match status" value="1"/>
</dbReference>
<keyword evidence="1" id="KW-0808">Transferase</keyword>
<proteinExistence type="predicted"/>
<keyword evidence="2" id="KW-0677">Repeat</keyword>
<dbReference type="EMBL" id="CDPU01000173">
    <property type="protein sequence ID" value="CEO57881.1"/>
    <property type="molecule type" value="Genomic_DNA"/>
</dbReference>
<dbReference type="InterPro" id="IPR045078">
    <property type="entry name" value="TST/MPST-like"/>
</dbReference>
<reference evidence="4" key="1">
    <citation type="submission" date="2015-01" db="EMBL/GenBank/DDBJ databases">
        <authorList>
            <person name="Durling Mikael"/>
        </authorList>
    </citation>
    <scope>NUCLEOTIDE SEQUENCE</scope>
</reference>
<sequence>MSPRDLHKLSPSSISLELRIISPCANLFPDDDSEGRTSIQLFREKRIPKAHFSNLNKVFNTHWAFEAILVVYDNGKVDVFSAPRVGWMLNAFGHPGVYILNKFKLWVEQHLPIENGAIHGFKPCPIRFLCLTK</sequence>
<gene>
    <name evidence="4" type="ORF">BN869_000013939_1</name>
</gene>
<dbReference type="SUPFAM" id="SSF52821">
    <property type="entry name" value="Rhodanese/Cell cycle control phosphatase"/>
    <property type="match status" value="1"/>
</dbReference>
<evidence type="ECO:0000259" key="3">
    <source>
        <dbReference type="PROSITE" id="PS50206"/>
    </source>
</evidence>
<dbReference type="GO" id="GO:0005739">
    <property type="term" value="C:mitochondrion"/>
    <property type="evidence" value="ECO:0007669"/>
    <property type="project" value="TreeGrafter"/>
</dbReference>
<dbReference type="InterPro" id="IPR036873">
    <property type="entry name" value="Rhodanese-like_dom_sf"/>
</dbReference>
<protein>
    <recommendedName>
        <fullName evidence="3">Rhodanese domain-containing protein</fullName>
    </recommendedName>
</protein>
<dbReference type="AlphaFoldDB" id="A0A0B7KSQ9"/>